<reference evidence="1" key="1">
    <citation type="submission" date="2020-05" db="EMBL/GenBank/DDBJ databases">
        <authorList>
            <person name="Chiriac C."/>
            <person name="Salcher M."/>
            <person name="Ghai R."/>
            <person name="Kavagutti S V."/>
        </authorList>
    </citation>
    <scope>NUCLEOTIDE SEQUENCE</scope>
</reference>
<dbReference type="EMBL" id="LR798287">
    <property type="protein sequence ID" value="CAB5221562.1"/>
    <property type="molecule type" value="Genomic_DNA"/>
</dbReference>
<gene>
    <name evidence="1" type="ORF">UFOVP245_188</name>
</gene>
<accession>A0A6J7WXV6</accession>
<protein>
    <submittedName>
        <fullName evidence="1">Uncharacterized protein</fullName>
    </submittedName>
</protein>
<evidence type="ECO:0000313" key="1">
    <source>
        <dbReference type="EMBL" id="CAB5221562.1"/>
    </source>
</evidence>
<proteinExistence type="predicted"/>
<sequence length="151" mass="17112">MIIISHRGLVDGDDPTKENNPTAIAAALGEFFLVYIDLWMVEGKPFLGTDGPVYPMPEDFIHNPDVILCPRDRMAVNFVAIRDAHFVIPTTGDYTLTSYKWLWAKSSAASIGRDCIIHLPEDYYEPTQLVDTRFTGVCTKYPRIYHEALNM</sequence>
<name>A0A6J7WXV6_9CAUD</name>
<organism evidence="1">
    <name type="scientific">uncultured Caudovirales phage</name>
    <dbReference type="NCBI Taxonomy" id="2100421"/>
    <lineage>
        <taxon>Viruses</taxon>
        <taxon>Duplodnaviria</taxon>
        <taxon>Heunggongvirae</taxon>
        <taxon>Uroviricota</taxon>
        <taxon>Caudoviricetes</taxon>
        <taxon>Peduoviridae</taxon>
        <taxon>Maltschvirus</taxon>
        <taxon>Maltschvirus maltsch</taxon>
    </lineage>
</organism>